<protein>
    <submittedName>
        <fullName evidence="2">Uncharacterized protein</fullName>
    </submittedName>
</protein>
<evidence type="ECO:0000256" key="1">
    <source>
        <dbReference type="SAM" id="MobiDB-lite"/>
    </source>
</evidence>
<keyword evidence="3" id="KW-1185">Reference proteome</keyword>
<feature type="compositionally biased region" description="Low complexity" evidence="1">
    <location>
        <begin position="58"/>
        <end position="68"/>
    </location>
</feature>
<name>A0A8J2JL09_9HEXA</name>
<organism evidence="2 3">
    <name type="scientific">Allacma fusca</name>
    <dbReference type="NCBI Taxonomy" id="39272"/>
    <lineage>
        <taxon>Eukaryota</taxon>
        <taxon>Metazoa</taxon>
        <taxon>Ecdysozoa</taxon>
        <taxon>Arthropoda</taxon>
        <taxon>Hexapoda</taxon>
        <taxon>Collembola</taxon>
        <taxon>Symphypleona</taxon>
        <taxon>Sminthuridae</taxon>
        <taxon>Allacma</taxon>
    </lineage>
</organism>
<feature type="region of interest" description="Disordered" evidence="1">
    <location>
        <begin position="1"/>
        <end position="90"/>
    </location>
</feature>
<dbReference type="EMBL" id="CAJVCH010071605">
    <property type="protein sequence ID" value="CAG7720567.1"/>
    <property type="molecule type" value="Genomic_DNA"/>
</dbReference>
<accession>A0A8J2JL09</accession>
<dbReference type="Proteomes" id="UP000708208">
    <property type="component" value="Unassembled WGS sequence"/>
</dbReference>
<evidence type="ECO:0000313" key="2">
    <source>
        <dbReference type="EMBL" id="CAG7720567.1"/>
    </source>
</evidence>
<feature type="compositionally biased region" description="Polar residues" evidence="1">
    <location>
        <begin position="31"/>
        <end position="40"/>
    </location>
</feature>
<reference evidence="2" key="1">
    <citation type="submission" date="2021-06" db="EMBL/GenBank/DDBJ databases">
        <authorList>
            <person name="Hodson N. C."/>
            <person name="Mongue J. A."/>
            <person name="Jaron S. K."/>
        </authorList>
    </citation>
    <scope>NUCLEOTIDE SEQUENCE</scope>
</reference>
<comment type="caution">
    <text evidence="2">The sequence shown here is derived from an EMBL/GenBank/DDBJ whole genome shotgun (WGS) entry which is preliminary data.</text>
</comment>
<evidence type="ECO:0000313" key="3">
    <source>
        <dbReference type="Proteomes" id="UP000708208"/>
    </source>
</evidence>
<feature type="compositionally biased region" description="Basic and acidic residues" evidence="1">
    <location>
        <begin position="16"/>
        <end position="27"/>
    </location>
</feature>
<proteinExistence type="predicted"/>
<dbReference type="AlphaFoldDB" id="A0A8J2JL09"/>
<gene>
    <name evidence="2" type="ORF">AFUS01_LOCUS9837</name>
</gene>
<sequence length="90" mass="9949">MGPCISTLWKKQPLSDLKREEKRKSVEEGNQDYSVPSSGDNGPGRRKARKKIADADSESSSDSNSPCDIEPSSKSPRGRKAQRSQKTLKE</sequence>